<name>A0A6J8B4D3_MYTCO</name>
<protein>
    <submittedName>
        <fullName evidence="1">Uncharacterized protein</fullName>
    </submittedName>
</protein>
<sequence>MQAEYDKKTPRFIKHVNVQNSNAHGGISLSNEHDKSDQGQTNNNVNFLSKILKEDIVKERCNIGLVLDQAQVDILENSWRSKNPDRISAFREDYKNCFPIHDSSVEFLQVPSLDDLLEPMLRQTHGQNAVKSWDTHRQLFTQPLKQIEKLAFRGQLSARMNVISVLYMQQALGSLLQTLEGEDYDKDSVCQTIKDIFAMSTKTS</sequence>
<evidence type="ECO:0000313" key="1">
    <source>
        <dbReference type="EMBL" id="CAC5377944.1"/>
    </source>
</evidence>
<dbReference type="OrthoDB" id="6142124at2759"/>
<keyword evidence="2" id="KW-1185">Reference proteome</keyword>
<evidence type="ECO:0000313" key="2">
    <source>
        <dbReference type="Proteomes" id="UP000507470"/>
    </source>
</evidence>
<reference evidence="1 2" key="1">
    <citation type="submission" date="2020-06" db="EMBL/GenBank/DDBJ databases">
        <authorList>
            <person name="Li R."/>
            <person name="Bekaert M."/>
        </authorList>
    </citation>
    <scope>NUCLEOTIDE SEQUENCE [LARGE SCALE GENOMIC DNA]</scope>
    <source>
        <strain evidence="2">wild</strain>
    </source>
</reference>
<dbReference type="EMBL" id="CACVKT020002431">
    <property type="protein sequence ID" value="CAC5377944.1"/>
    <property type="molecule type" value="Genomic_DNA"/>
</dbReference>
<dbReference type="AlphaFoldDB" id="A0A6J8B4D3"/>
<gene>
    <name evidence="1" type="ORF">MCOR_14198</name>
</gene>
<dbReference type="Proteomes" id="UP000507470">
    <property type="component" value="Unassembled WGS sequence"/>
</dbReference>
<organism evidence="1 2">
    <name type="scientific">Mytilus coruscus</name>
    <name type="common">Sea mussel</name>
    <dbReference type="NCBI Taxonomy" id="42192"/>
    <lineage>
        <taxon>Eukaryota</taxon>
        <taxon>Metazoa</taxon>
        <taxon>Spiralia</taxon>
        <taxon>Lophotrochozoa</taxon>
        <taxon>Mollusca</taxon>
        <taxon>Bivalvia</taxon>
        <taxon>Autobranchia</taxon>
        <taxon>Pteriomorphia</taxon>
        <taxon>Mytilida</taxon>
        <taxon>Mytiloidea</taxon>
        <taxon>Mytilidae</taxon>
        <taxon>Mytilinae</taxon>
        <taxon>Mytilus</taxon>
    </lineage>
</organism>
<accession>A0A6J8B4D3</accession>
<proteinExistence type="predicted"/>